<dbReference type="Proteomes" id="UP000828048">
    <property type="component" value="Chromosome 3"/>
</dbReference>
<comment type="caution">
    <text evidence="1">The sequence shown here is derived from an EMBL/GenBank/DDBJ whole genome shotgun (WGS) entry which is preliminary data.</text>
</comment>
<dbReference type="EMBL" id="CM037153">
    <property type="protein sequence ID" value="KAH7859193.1"/>
    <property type="molecule type" value="Genomic_DNA"/>
</dbReference>
<sequence>MADPQSVKADNDFSNRRMTRSAFKRPFGYLEKYPEEKKLRSKQKAGGLSKTDDNQQQQHMEGKDGTEVRKSLTGKAQREQLRERRKRWRKLTTEEAERYSKKVMESEGFDVVDLPDYIENCGLIKPVKNLSEEQGVIEKCSKSAIATFNKQHRTKYRFVELIRANYKLGSSIYYYITFVAEDKDAGTNNFQALVGSLFKRATVKFCRLEKPPNEGVKYKFTYVMEEEDPNKPKKPLPALFWFMLEFKKKFKEKYPNPPRNAAGRAAGVAWKSMSEAEKAPYVEIAEKKMAEYDKNLEAYNKRLADGRVEEEESDKLTSKVNDEDEDDEGVVGL</sequence>
<evidence type="ECO:0000313" key="2">
    <source>
        <dbReference type="Proteomes" id="UP000828048"/>
    </source>
</evidence>
<name>A0ACB7Z0U1_9ERIC</name>
<gene>
    <name evidence="1" type="ORF">Vadar_032863</name>
</gene>
<organism evidence="1 2">
    <name type="scientific">Vaccinium darrowii</name>
    <dbReference type="NCBI Taxonomy" id="229202"/>
    <lineage>
        <taxon>Eukaryota</taxon>
        <taxon>Viridiplantae</taxon>
        <taxon>Streptophyta</taxon>
        <taxon>Embryophyta</taxon>
        <taxon>Tracheophyta</taxon>
        <taxon>Spermatophyta</taxon>
        <taxon>Magnoliopsida</taxon>
        <taxon>eudicotyledons</taxon>
        <taxon>Gunneridae</taxon>
        <taxon>Pentapetalae</taxon>
        <taxon>asterids</taxon>
        <taxon>Ericales</taxon>
        <taxon>Ericaceae</taxon>
        <taxon>Vaccinioideae</taxon>
        <taxon>Vaccinieae</taxon>
        <taxon>Vaccinium</taxon>
    </lineage>
</organism>
<keyword evidence="2" id="KW-1185">Reference proteome</keyword>
<reference evidence="1 2" key="1">
    <citation type="journal article" date="2021" name="Hortic Res">
        <title>High-quality reference genome and annotation aids understanding of berry development for evergreen blueberry (Vaccinium darrowii).</title>
        <authorList>
            <person name="Yu J."/>
            <person name="Hulse-Kemp A.M."/>
            <person name="Babiker E."/>
            <person name="Staton M."/>
        </authorList>
    </citation>
    <scope>NUCLEOTIDE SEQUENCE [LARGE SCALE GENOMIC DNA]</scope>
    <source>
        <strain evidence="2">cv. NJ 8807/NJ 8810</strain>
        <tissue evidence="1">Young leaf</tissue>
    </source>
</reference>
<proteinExistence type="predicted"/>
<evidence type="ECO:0000313" key="1">
    <source>
        <dbReference type="EMBL" id="KAH7859193.1"/>
    </source>
</evidence>
<protein>
    <submittedName>
        <fullName evidence="1">Uncharacterized protein</fullName>
    </submittedName>
</protein>
<accession>A0ACB7Z0U1</accession>